<accession>A0A5D3WNV3</accession>
<dbReference type="Proteomes" id="UP000324159">
    <property type="component" value="Unassembled WGS sequence"/>
</dbReference>
<dbReference type="Pfam" id="PF00294">
    <property type="entry name" value="PfkB"/>
    <property type="match status" value="1"/>
</dbReference>
<dbReference type="GO" id="GO:0016301">
    <property type="term" value="F:kinase activity"/>
    <property type="evidence" value="ECO:0007669"/>
    <property type="project" value="UniProtKB-KW"/>
</dbReference>
<keyword evidence="2" id="KW-0418">Kinase</keyword>
<organism evidence="2 3">
    <name type="scientific">Geothermobacter ehrlichii</name>
    <dbReference type="NCBI Taxonomy" id="213224"/>
    <lineage>
        <taxon>Bacteria</taxon>
        <taxon>Pseudomonadati</taxon>
        <taxon>Thermodesulfobacteriota</taxon>
        <taxon>Desulfuromonadia</taxon>
        <taxon>Desulfuromonadales</taxon>
        <taxon>Geothermobacteraceae</taxon>
        <taxon>Geothermobacter</taxon>
    </lineage>
</organism>
<dbReference type="AlphaFoldDB" id="A0A5D3WNV3"/>
<reference evidence="2 3" key="1">
    <citation type="submission" date="2019-07" db="EMBL/GenBank/DDBJ databases">
        <title>Genomic Encyclopedia of Type Strains, Phase IV (KMG-IV): sequencing the most valuable type-strain genomes for metagenomic binning, comparative biology and taxonomic classification.</title>
        <authorList>
            <person name="Goeker M."/>
        </authorList>
    </citation>
    <scope>NUCLEOTIDE SEQUENCE [LARGE SCALE GENOMIC DNA]</scope>
    <source>
        <strain evidence="2 3">SS015</strain>
    </source>
</reference>
<evidence type="ECO:0000313" key="2">
    <source>
        <dbReference type="EMBL" id="TYP00014.1"/>
    </source>
</evidence>
<dbReference type="PANTHER" id="PTHR42774:SF3">
    <property type="entry name" value="KETOHEXOKINASE"/>
    <property type="match status" value="1"/>
</dbReference>
<evidence type="ECO:0000313" key="3">
    <source>
        <dbReference type="Proteomes" id="UP000324159"/>
    </source>
</evidence>
<gene>
    <name evidence="2" type="ORF">EDC39_101174</name>
</gene>
<feature type="domain" description="Carbohydrate kinase PfkB" evidence="1">
    <location>
        <begin position="6"/>
        <end position="279"/>
    </location>
</feature>
<dbReference type="InterPro" id="IPR052562">
    <property type="entry name" value="Ketohexokinase-related"/>
</dbReference>
<comment type="caution">
    <text evidence="2">The sequence shown here is derived from an EMBL/GenBank/DDBJ whole genome shotgun (WGS) entry which is preliminary data.</text>
</comment>
<keyword evidence="2" id="KW-0808">Transferase</keyword>
<sequence length="307" mass="32572">MVGLGQCCWDQVGLVEQWPHPDAKTELLASCEQAGGPVATALVTLARLGVRTAFFGAVGGDEAGRLIRWSLVAEGVDCRLLQVDPEGESQRAWVIADRTTGKRNIFWKRGARRPFHLTDETAELIAAAKVLLLDDLDFDAALAAARAAREAGVTTVLDGGSLRPRTAELLPLIDHLVVSEKFARQWTGRPEPPAALEPLAAFGGTVTVTAGAEGCWSLLAGEVIHQPAFGVDVIDTTGCGDVFHGGYVFGLLQAWPLPAVLAFASACAALKARGLGGQAAIAGLDETLRFLARETGDIRWTTLRITE</sequence>
<dbReference type="PANTHER" id="PTHR42774">
    <property type="entry name" value="PHOSPHOTRANSFERASE SYSTEM TRANSPORT PROTEIN"/>
    <property type="match status" value="1"/>
</dbReference>
<evidence type="ECO:0000259" key="1">
    <source>
        <dbReference type="Pfam" id="PF00294"/>
    </source>
</evidence>
<dbReference type="RefSeq" id="WP_187426579.1">
    <property type="nucleotide sequence ID" value="NZ_VNIB01000001.1"/>
</dbReference>
<protein>
    <submittedName>
        <fullName evidence="2">Ribokinase</fullName>
    </submittedName>
</protein>
<dbReference type="Gene3D" id="3.40.1190.20">
    <property type="match status" value="1"/>
</dbReference>
<proteinExistence type="predicted"/>
<dbReference type="InterPro" id="IPR011611">
    <property type="entry name" value="PfkB_dom"/>
</dbReference>
<dbReference type="EMBL" id="VNIB01000001">
    <property type="protein sequence ID" value="TYP00014.1"/>
    <property type="molecule type" value="Genomic_DNA"/>
</dbReference>
<name>A0A5D3WNV3_9BACT</name>
<dbReference type="InterPro" id="IPR029056">
    <property type="entry name" value="Ribokinase-like"/>
</dbReference>
<dbReference type="SUPFAM" id="SSF53613">
    <property type="entry name" value="Ribokinase-like"/>
    <property type="match status" value="1"/>
</dbReference>
<keyword evidence="3" id="KW-1185">Reference proteome</keyword>